<dbReference type="EMBL" id="NOWF01000012">
    <property type="protein sequence ID" value="OYD06439.1"/>
    <property type="molecule type" value="Genomic_DNA"/>
</dbReference>
<dbReference type="InterPro" id="IPR002641">
    <property type="entry name" value="PNPLA_dom"/>
</dbReference>
<dbReference type="GO" id="GO:0046470">
    <property type="term" value="P:phosphatidylcholine metabolic process"/>
    <property type="evidence" value="ECO:0007669"/>
    <property type="project" value="InterPro"/>
</dbReference>
<dbReference type="GO" id="GO:0004622">
    <property type="term" value="F:phosphatidylcholine lysophospholipase activity"/>
    <property type="evidence" value="ECO:0007669"/>
    <property type="project" value="InterPro"/>
</dbReference>
<dbReference type="PROSITE" id="PS01237">
    <property type="entry name" value="UPF0028"/>
    <property type="match status" value="1"/>
</dbReference>
<comment type="caution">
    <text evidence="5">Lacks conserved residue(s) required for the propagation of feature annotation.</text>
</comment>
<feature type="active site" description="Proton acceptor" evidence="5">
    <location>
        <position position="165"/>
    </location>
</feature>
<evidence type="ECO:0000256" key="4">
    <source>
        <dbReference type="ARBA" id="ARBA00023098"/>
    </source>
</evidence>
<dbReference type="AlphaFoldDB" id="A0A235B398"/>
<dbReference type="InterPro" id="IPR016035">
    <property type="entry name" value="Acyl_Trfase/lysoPLipase"/>
</dbReference>
<feature type="short sequence motif" description="GXSXG" evidence="5">
    <location>
        <begin position="51"/>
        <end position="55"/>
    </location>
</feature>
<protein>
    <submittedName>
        <fullName evidence="7">Esterase</fullName>
    </submittedName>
</protein>
<organism evidence="7 8">
    <name type="scientific">Paludifilum halophilum</name>
    <dbReference type="NCBI Taxonomy" id="1642702"/>
    <lineage>
        <taxon>Bacteria</taxon>
        <taxon>Bacillati</taxon>
        <taxon>Bacillota</taxon>
        <taxon>Bacilli</taxon>
        <taxon>Bacillales</taxon>
        <taxon>Thermoactinomycetaceae</taxon>
        <taxon>Paludifilum</taxon>
    </lineage>
</organism>
<name>A0A235B398_9BACL</name>
<sequence>MGRDGSRRGGREVARPKVGLALGSGGARGMAHIGVIKVLERAGIPVDLIAGSSIGSFVGVLYAGGSDLEMIEQLATHLKRKHWLDVTVPRRGFMTGEKVKELVRLLTRGKNLEELSVPTAVVATDLVKGERVVFRTGPIDTAVRASVSIPGIFEPVQWEGRTLVDGGVIDRIPITVLEEMGADLIVAVDVVPRAPAVRVENIFDVITQTLSVMERELLNQRLLAADILIHPDLADISATAFTRVQDCIRRGEEAAQLQVKRIVNLIESRGGVKGNADSI</sequence>
<keyword evidence="8" id="KW-1185">Reference proteome</keyword>
<dbReference type="Proteomes" id="UP000215459">
    <property type="component" value="Unassembled WGS sequence"/>
</dbReference>
<dbReference type="InterPro" id="IPR001423">
    <property type="entry name" value="LysoPLipase_patatin_CS"/>
</dbReference>
<dbReference type="PANTHER" id="PTHR14226:SF76">
    <property type="entry name" value="NTE FAMILY PROTEIN RSSA"/>
    <property type="match status" value="1"/>
</dbReference>
<evidence type="ECO:0000259" key="6">
    <source>
        <dbReference type="PROSITE" id="PS51635"/>
    </source>
</evidence>
<keyword evidence="4 5" id="KW-0443">Lipid metabolism</keyword>
<evidence type="ECO:0000256" key="2">
    <source>
        <dbReference type="ARBA" id="ARBA00022801"/>
    </source>
</evidence>
<feature type="active site" description="Nucleophile" evidence="5">
    <location>
        <position position="53"/>
    </location>
</feature>
<dbReference type="SUPFAM" id="SSF52151">
    <property type="entry name" value="FabD/lysophospholipase-like"/>
    <property type="match status" value="1"/>
</dbReference>
<proteinExistence type="inferred from homology"/>
<accession>A0A235B398</accession>
<dbReference type="OrthoDB" id="9770965at2"/>
<comment type="caution">
    <text evidence="7">The sequence shown here is derived from an EMBL/GenBank/DDBJ whole genome shotgun (WGS) entry which is preliminary data.</text>
</comment>
<evidence type="ECO:0000313" key="8">
    <source>
        <dbReference type="Proteomes" id="UP000215459"/>
    </source>
</evidence>
<dbReference type="GO" id="GO:0016042">
    <property type="term" value="P:lipid catabolic process"/>
    <property type="evidence" value="ECO:0007669"/>
    <property type="project" value="UniProtKB-UniRule"/>
</dbReference>
<dbReference type="Pfam" id="PF01734">
    <property type="entry name" value="Patatin"/>
    <property type="match status" value="1"/>
</dbReference>
<dbReference type="RefSeq" id="WP_094265662.1">
    <property type="nucleotide sequence ID" value="NZ_NOWF01000012.1"/>
</dbReference>
<reference evidence="7 8" key="1">
    <citation type="submission" date="2017-07" db="EMBL/GenBank/DDBJ databases">
        <title>The genome sequence of Paludifilum halophilum highlights mechanisms for microbial adaptation to high salt environemnts.</title>
        <authorList>
            <person name="Belbahri L."/>
        </authorList>
    </citation>
    <scope>NUCLEOTIDE SEQUENCE [LARGE SCALE GENOMIC DNA]</scope>
    <source>
        <strain evidence="7 8">DSM 102817</strain>
    </source>
</reference>
<dbReference type="InterPro" id="IPR050301">
    <property type="entry name" value="NTE"/>
</dbReference>
<feature type="domain" description="PNPLA" evidence="6">
    <location>
        <begin position="20"/>
        <end position="178"/>
    </location>
</feature>
<gene>
    <name evidence="7" type="ORF">CHM34_16220</name>
</gene>
<keyword evidence="3 5" id="KW-0442">Lipid degradation</keyword>
<comment type="similarity">
    <text evidence="1">Belongs to the NTE family.</text>
</comment>
<evidence type="ECO:0000256" key="1">
    <source>
        <dbReference type="ARBA" id="ARBA00006636"/>
    </source>
</evidence>
<evidence type="ECO:0000313" key="7">
    <source>
        <dbReference type="EMBL" id="OYD06439.1"/>
    </source>
</evidence>
<feature type="short sequence motif" description="DGA/G" evidence="5">
    <location>
        <begin position="165"/>
        <end position="167"/>
    </location>
</feature>
<evidence type="ECO:0000256" key="3">
    <source>
        <dbReference type="ARBA" id="ARBA00022963"/>
    </source>
</evidence>
<dbReference type="PROSITE" id="PS51635">
    <property type="entry name" value="PNPLA"/>
    <property type="match status" value="1"/>
</dbReference>
<keyword evidence="2 5" id="KW-0378">Hydrolase</keyword>
<dbReference type="Gene3D" id="3.40.1090.10">
    <property type="entry name" value="Cytosolic phospholipase A2 catalytic domain"/>
    <property type="match status" value="1"/>
</dbReference>
<evidence type="ECO:0000256" key="5">
    <source>
        <dbReference type="PROSITE-ProRule" id="PRU01161"/>
    </source>
</evidence>
<dbReference type="PANTHER" id="PTHR14226">
    <property type="entry name" value="NEUROPATHY TARGET ESTERASE/SWISS CHEESE D.MELANOGASTER"/>
    <property type="match status" value="1"/>
</dbReference>